<accession>A0ABQ4ZZI8</accession>
<reference evidence="2" key="1">
    <citation type="journal article" date="2022" name="Int. J. Mol. Sci.">
        <title>Draft Genome of Tanacetum Coccineum: Genomic Comparison of Closely Related Tanacetum-Family Plants.</title>
        <authorList>
            <person name="Yamashiro T."/>
            <person name="Shiraishi A."/>
            <person name="Nakayama K."/>
            <person name="Satake H."/>
        </authorList>
    </citation>
    <scope>NUCLEOTIDE SEQUENCE</scope>
</reference>
<keyword evidence="3" id="KW-1185">Reference proteome</keyword>
<evidence type="ECO:0000313" key="3">
    <source>
        <dbReference type="Proteomes" id="UP001151760"/>
    </source>
</evidence>
<proteinExistence type="predicted"/>
<evidence type="ECO:0000313" key="2">
    <source>
        <dbReference type="EMBL" id="GJS95729.1"/>
    </source>
</evidence>
<name>A0ABQ4ZZI8_9ASTR</name>
<gene>
    <name evidence="2" type="ORF">Tco_0802697</name>
</gene>
<dbReference type="Proteomes" id="UP001151760">
    <property type="component" value="Unassembled WGS sequence"/>
</dbReference>
<dbReference type="Gene3D" id="1.10.287.10">
    <property type="entry name" value="S15/NS1, RNA-binding"/>
    <property type="match status" value="1"/>
</dbReference>
<dbReference type="EMBL" id="BQNB010011832">
    <property type="protein sequence ID" value="GJS95729.1"/>
    <property type="molecule type" value="Genomic_DNA"/>
</dbReference>
<feature type="region of interest" description="Disordered" evidence="1">
    <location>
        <begin position="48"/>
        <end position="68"/>
    </location>
</feature>
<sequence length="294" mass="33078">MVIACRIGVKGISGDDGFQFAVGMDSCMVQTFSSLSIKEDVAGNKKCLAPSQSDSQETVRRVTRSKTSKEPKLVVPKNLYQFIQEALLLDKQIKEGKSDGGMESKMLDVMSKIDVVSKFYKTLGRLPSDWKYHPDTASICVPITCHPIPAKKKPKKLPRNPHMQCVPLDERGQKAWREFKKRDENAKITALTEICYPTPEEDKQPVEKTSGLVSFISAFAVQYINKGSKKNVSDAKIMDCKYLKYEDFYLFYVTLEAIEQGNLGVYETTIKCEFDDGAINLDTFILMDHKPSGM</sequence>
<protein>
    <submittedName>
        <fullName evidence="2">Uncharacterized protein</fullName>
    </submittedName>
</protein>
<reference evidence="2" key="2">
    <citation type="submission" date="2022-01" db="EMBL/GenBank/DDBJ databases">
        <authorList>
            <person name="Yamashiro T."/>
            <person name="Shiraishi A."/>
            <person name="Satake H."/>
            <person name="Nakayama K."/>
        </authorList>
    </citation>
    <scope>NUCLEOTIDE SEQUENCE</scope>
</reference>
<evidence type="ECO:0000256" key="1">
    <source>
        <dbReference type="SAM" id="MobiDB-lite"/>
    </source>
</evidence>
<organism evidence="2 3">
    <name type="scientific">Tanacetum coccineum</name>
    <dbReference type="NCBI Taxonomy" id="301880"/>
    <lineage>
        <taxon>Eukaryota</taxon>
        <taxon>Viridiplantae</taxon>
        <taxon>Streptophyta</taxon>
        <taxon>Embryophyta</taxon>
        <taxon>Tracheophyta</taxon>
        <taxon>Spermatophyta</taxon>
        <taxon>Magnoliopsida</taxon>
        <taxon>eudicotyledons</taxon>
        <taxon>Gunneridae</taxon>
        <taxon>Pentapetalae</taxon>
        <taxon>asterids</taxon>
        <taxon>campanulids</taxon>
        <taxon>Asterales</taxon>
        <taxon>Asteraceae</taxon>
        <taxon>Asteroideae</taxon>
        <taxon>Anthemideae</taxon>
        <taxon>Anthemidinae</taxon>
        <taxon>Tanacetum</taxon>
    </lineage>
</organism>
<comment type="caution">
    <text evidence="2">The sequence shown here is derived from an EMBL/GenBank/DDBJ whole genome shotgun (WGS) entry which is preliminary data.</text>
</comment>